<reference evidence="2 3" key="1">
    <citation type="submission" date="2024-09" db="EMBL/GenBank/DDBJ databases">
        <authorList>
            <person name="Sun Q."/>
            <person name="Mori K."/>
        </authorList>
    </citation>
    <scope>NUCLEOTIDE SEQUENCE [LARGE SCALE GENOMIC DNA]</scope>
    <source>
        <strain evidence="2 3">JCM 4362</strain>
    </source>
</reference>
<evidence type="ECO:0000313" key="3">
    <source>
        <dbReference type="Proteomes" id="UP001589718"/>
    </source>
</evidence>
<name>A0ABV5PCG6_STRCM</name>
<keyword evidence="3" id="KW-1185">Reference proteome</keyword>
<comment type="caution">
    <text evidence="2">The sequence shown here is derived from an EMBL/GenBank/DDBJ whole genome shotgun (WGS) entry which is preliminary data.</text>
</comment>
<keyword evidence="1" id="KW-0812">Transmembrane</keyword>
<keyword evidence="1" id="KW-1133">Transmembrane helix</keyword>
<proteinExistence type="predicted"/>
<feature type="transmembrane region" description="Helical" evidence="1">
    <location>
        <begin position="20"/>
        <end position="42"/>
    </location>
</feature>
<organism evidence="2 3">
    <name type="scientific">Streptomyces cremeus</name>
    <dbReference type="NCBI Taxonomy" id="66881"/>
    <lineage>
        <taxon>Bacteria</taxon>
        <taxon>Bacillati</taxon>
        <taxon>Actinomycetota</taxon>
        <taxon>Actinomycetes</taxon>
        <taxon>Kitasatosporales</taxon>
        <taxon>Streptomycetaceae</taxon>
        <taxon>Streptomyces</taxon>
    </lineage>
</organism>
<dbReference type="Proteomes" id="UP001589718">
    <property type="component" value="Unassembled WGS sequence"/>
</dbReference>
<protein>
    <submittedName>
        <fullName evidence="2">Uncharacterized protein</fullName>
    </submittedName>
</protein>
<dbReference type="EMBL" id="JBHMCR010000006">
    <property type="protein sequence ID" value="MFB9520892.1"/>
    <property type="molecule type" value="Genomic_DNA"/>
</dbReference>
<keyword evidence="1" id="KW-0472">Membrane</keyword>
<sequence length="49" mass="5535">MMIHLLAVEGGRGSWWPEGTAGKVAAVILFVALVVLFGWGAWRQRRRRK</sequence>
<gene>
    <name evidence="2" type="ORF">ACFFTU_13110</name>
</gene>
<evidence type="ECO:0000256" key="1">
    <source>
        <dbReference type="SAM" id="Phobius"/>
    </source>
</evidence>
<evidence type="ECO:0000313" key="2">
    <source>
        <dbReference type="EMBL" id="MFB9520892.1"/>
    </source>
</evidence>
<dbReference type="RefSeq" id="WP_345223395.1">
    <property type="nucleotide sequence ID" value="NZ_BAAAXE010000013.1"/>
</dbReference>
<accession>A0ABV5PCG6</accession>